<protein>
    <submittedName>
        <fullName evidence="1">Uncharacterized protein</fullName>
    </submittedName>
</protein>
<proteinExistence type="predicted"/>
<dbReference type="AlphaFoldDB" id="A0A147BDI0"/>
<sequence length="144" mass="16315">LTKQGVTLLNIIQKTVCKHESSHYPWFECRVPCFSLNALPFDIRSTDVAANPVRICMQTVICMMYKQCDTGFKAQSRLGQRVPFAFVKLCYKSVRLLTSRVTGRSVFRAWQPIDRLLNYPATKEHAASVVTRAARARVCSSTVL</sequence>
<evidence type="ECO:0000313" key="1">
    <source>
        <dbReference type="EMBL" id="JAR88811.1"/>
    </source>
</evidence>
<feature type="non-terminal residue" evidence="1">
    <location>
        <position position="1"/>
    </location>
</feature>
<accession>A0A147BDI0</accession>
<name>A0A147BDI0_IXORI</name>
<reference evidence="1" key="1">
    <citation type="journal article" date="2018" name="PLoS Negl. Trop. Dis.">
        <title>Sialome diversity of ticks revealed by RNAseq of single tick salivary glands.</title>
        <authorList>
            <person name="Perner J."/>
            <person name="Kropackova S."/>
            <person name="Kopacek P."/>
            <person name="Ribeiro J.M."/>
        </authorList>
    </citation>
    <scope>NUCLEOTIDE SEQUENCE</scope>
    <source>
        <strain evidence="1">Siblings of single egg batch collected in Ceske Budejovice</strain>
        <tissue evidence="1">Salivary glands</tissue>
    </source>
</reference>
<dbReference type="EMBL" id="GEGO01006593">
    <property type="protein sequence ID" value="JAR88811.1"/>
    <property type="molecule type" value="Transcribed_RNA"/>
</dbReference>
<organism evidence="1">
    <name type="scientific">Ixodes ricinus</name>
    <name type="common">Common tick</name>
    <name type="synonym">Acarus ricinus</name>
    <dbReference type="NCBI Taxonomy" id="34613"/>
    <lineage>
        <taxon>Eukaryota</taxon>
        <taxon>Metazoa</taxon>
        <taxon>Ecdysozoa</taxon>
        <taxon>Arthropoda</taxon>
        <taxon>Chelicerata</taxon>
        <taxon>Arachnida</taxon>
        <taxon>Acari</taxon>
        <taxon>Parasitiformes</taxon>
        <taxon>Ixodida</taxon>
        <taxon>Ixodoidea</taxon>
        <taxon>Ixodidae</taxon>
        <taxon>Ixodinae</taxon>
        <taxon>Ixodes</taxon>
    </lineage>
</organism>